<protein>
    <submittedName>
        <fullName evidence="3">IS21 family transposase</fullName>
    </submittedName>
</protein>
<dbReference type="PANTHER" id="PTHR35004">
    <property type="entry name" value="TRANSPOSASE RV3428C-RELATED"/>
    <property type="match status" value="1"/>
</dbReference>
<sequence>MKTMVERQEIIHLYRVCGYSKRRISRELHCSRHTVDDVLFEYEAALNKEEPDEALSELLSTPPRYDTSKRRPRVLTAEVKSEIDACLKRNATKAALGMRKQRMLKKDIHLYLLEKGYSVSYPSVCNYIRCKEQAKGKQKPEAFIRLFYEPGEVVEFDWGETVLFIDGVKTKFYMAVFTFGHSNGRYAYLFRHQNTLAFMESHRNFFRDINGVPSLMVYDNMRVAVKSFVGGGKTPTDSLLRMADFYRFRYRFCNVRAGWEKGHVERSVEFVRRRAFCRTDRFKDILSAQEHLSAVCRAMNGTDTSPSTMGKRQQVDADLASLQELPGHMGCFEVAEYTVDKWSTIHMKHVHYSVPDTLVGEKVRVKVYSEKVVILHGKDKVASHQRSYRGGDWCIRLEHYLGTLLRKPGALTHSVAWRAAHEGIRKLYEEHFTGENREFVMLLSYAKENGFSQDEIVRASLSLKARGVRRISAEQLKAMLQSGTDRVGEAEDTGLDSQELDIEEAASGTLDRLTALMENINTDFYKPTDKQMNL</sequence>
<dbReference type="NCBIfam" id="NF033546">
    <property type="entry name" value="transpos_IS21"/>
    <property type="match status" value="1"/>
</dbReference>
<proteinExistence type="inferred from homology"/>
<evidence type="ECO:0000313" key="3">
    <source>
        <dbReference type="EMBL" id="HIY87940.1"/>
    </source>
</evidence>
<dbReference type="InterPro" id="IPR012337">
    <property type="entry name" value="RNaseH-like_sf"/>
</dbReference>
<gene>
    <name evidence="3" type="primary">istA</name>
    <name evidence="3" type="ORF">H9824_04445</name>
</gene>
<dbReference type="Proteomes" id="UP000886851">
    <property type="component" value="Unassembled WGS sequence"/>
</dbReference>
<dbReference type="Gene3D" id="3.30.420.10">
    <property type="entry name" value="Ribonuclease H-like superfamily/Ribonuclease H"/>
    <property type="match status" value="1"/>
</dbReference>
<comment type="similarity">
    <text evidence="1">Belongs to the transposase IS21/IS408/IS1162 family.</text>
</comment>
<dbReference type="PROSITE" id="PS50994">
    <property type="entry name" value="INTEGRASE"/>
    <property type="match status" value="1"/>
</dbReference>
<evidence type="ECO:0000259" key="2">
    <source>
        <dbReference type="PROSITE" id="PS50994"/>
    </source>
</evidence>
<reference evidence="3" key="1">
    <citation type="journal article" date="2021" name="PeerJ">
        <title>Extensive microbial diversity within the chicken gut microbiome revealed by metagenomics and culture.</title>
        <authorList>
            <person name="Gilroy R."/>
            <person name="Ravi A."/>
            <person name="Getino M."/>
            <person name="Pursley I."/>
            <person name="Horton D.L."/>
            <person name="Alikhan N.F."/>
            <person name="Baker D."/>
            <person name="Gharbi K."/>
            <person name="Hall N."/>
            <person name="Watson M."/>
            <person name="Adriaenssens E.M."/>
            <person name="Foster-Nyarko E."/>
            <person name="Jarju S."/>
            <person name="Secka A."/>
            <person name="Antonio M."/>
            <person name="Oren A."/>
            <person name="Chaudhuri R.R."/>
            <person name="La Ragione R."/>
            <person name="Hildebrand F."/>
            <person name="Pallen M.J."/>
        </authorList>
    </citation>
    <scope>NUCLEOTIDE SEQUENCE</scope>
    <source>
        <strain evidence="3">Gambia2-208</strain>
    </source>
</reference>
<evidence type="ECO:0000256" key="1">
    <source>
        <dbReference type="ARBA" id="ARBA00009277"/>
    </source>
</evidence>
<dbReference type="GO" id="GO:0003676">
    <property type="term" value="F:nucleic acid binding"/>
    <property type="evidence" value="ECO:0007669"/>
    <property type="project" value="InterPro"/>
</dbReference>
<dbReference type="PANTHER" id="PTHR35004:SF7">
    <property type="entry name" value="INTEGRASE PROTEIN"/>
    <property type="match status" value="1"/>
</dbReference>
<feature type="domain" description="Integrase catalytic" evidence="2">
    <location>
        <begin position="146"/>
        <end position="321"/>
    </location>
</feature>
<organism evidence="3 4">
    <name type="scientific">Candidatus Bacteroides pullicola</name>
    <dbReference type="NCBI Taxonomy" id="2838475"/>
    <lineage>
        <taxon>Bacteria</taxon>
        <taxon>Pseudomonadati</taxon>
        <taxon>Bacteroidota</taxon>
        <taxon>Bacteroidia</taxon>
        <taxon>Bacteroidales</taxon>
        <taxon>Bacteroidaceae</taxon>
        <taxon>Bacteroides</taxon>
    </lineage>
</organism>
<dbReference type="InterPro" id="IPR054353">
    <property type="entry name" value="IstA-like_C"/>
</dbReference>
<comment type="caution">
    <text evidence="3">The sequence shown here is derived from an EMBL/GenBank/DDBJ whole genome shotgun (WGS) entry which is preliminary data.</text>
</comment>
<name>A0A9D2CL06_9BACE</name>
<dbReference type="Pfam" id="PF22483">
    <property type="entry name" value="Mu-transpos_C_2"/>
    <property type="match status" value="1"/>
</dbReference>
<evidence type="ECO:0000313" key="4">
    <source>
        <dbReference type="Proteomes" id="UP000886851"/>
    </source>
</evidence>
<reference evidence="3" key="2">
    <citation type="submission" date="2021-04" db="EMBL/GenBank/DDBJ databases">
        <authorList>
            <person name="Gilroy R."/>
        </authorList>
    </citation>
    <scope>NUCLEOTIDE SEQUENCE</scope>
    <source>
        <strain evidence="3">Gambia2-208</strain>
    </source>
</reference>
<dbReference type="SUPFAM" id="SSF46689">
    <property type="entry name" value="Homeodomain-like"/>
    <property type="match status" value="1"/>
</dbReference>
<dbReference type="EMBL" id="DXCV01000034">
    <property type="protein sequence ID" value="HIY87940.1"/>
    <property type="molecule type" value="Genomic_DNA"/>
</dbReference>
<dbReference type="GO" id="GO:0015074">
    <property type="term" value="P:DNA integration"/>
    <property type="evidence" value="ECO:0007669"/>
    <property type="project" value="InterPro"/>
</dbReference>
<accession>A0A9D2CL06</accession>
<dbReference type="InterPro" id="IPR001584">
    <property type="entry name" value="Integrase_cat-core"/>
</dbReference>
<dbReference type="AlphaFoldDB" id="A0A9D2CL06"/>
<dbReference type="SUPFAM" id="SSF53098">
    <property type="entry name" value="Ribonuclease H-like"/>
    <property type="match status" value="1"/>
</dbReference>
<dbReference type="InterPro" id="IPR009057">
    <property type="entry name" value="Homeodomain-like_sf"/>
</dbReference>
<dbReference type="InterPro" id="IPR036397">
    <property type="entry name" value="RNaseH_sf"/>
</dbReference>